<evidence type="ECO:0000256" key="1">
    <source>
        <dbReference type="ARBA" id="ARBA00001942"/>
    </source>
</evidence>
<dbReference type="PANTHER" id="PTHR43742:SF9">
    <property type="entry name" value="TETRATHIONATE REDUCTASE SUBUNIT A"/>
    <property type="match status" value="1"/>
</dbReference>
<dbReference type="GO" id="GO:0051539">
    <property type="term" value="F:4 iron, 4 sulfur cluster binding"/>
    <property type="evidence" value="ECO:0007669"/>
    <property type="project" value="UniProtKB-KW"/>
</dbReference>
<protein>
    <recommendedName>
        <fullName evidence="11">Molybdopterin oxidoreductase domain-containing protein</fullName>
    </recommendedName>
</protein>
<dbReference type="PROSITE" id="PS00932">
    <property type="entry name" value="MOLYBDOPTERIN_PROK_3"/>
    <property type="match status" value="1"/>
</dbReference>
<dbReference type="Gene3D" id="3.40.50.740">
    <property type="match status" value="1"/>
</dbReference>
<dbReference type="AlphaFoldDB" id="A0A0F9GKK7"/>
<dbReference type="InterPro" id="IPR009010">
    <property type="entry name" value="Asp_de-COase-like_dom_sf"/>
</dbReference>
<proteinExistence type="inferred from homology"/>
<evidence type="ECO:0000259" key="9">
    <source>
        <dbReference type="Pfam" id="PF01568"/>
    </source>
</evidence>
<feature type="domain" description="Molybdopterin dinucleotide-binding" evidence="9">
    <location>
        <begin position="595"/>
        <end position="673"/>
    </location>
</feature>
<keyword evidence="3" id="KW-0411">Iron-sulfur</keyword>
<evidence type="ECO:0000256" key="6">
    <source>
        <dbReference type="ARBA" id="ARBA00022729"/>
    </source>
</evidence>
<feature type="domain" description="Molybdopterin oxidoreductase" evidence="8">
    <location>
        <begin position="11"/>
        <end position="449"/>
    </location>
</feature>
<evidence type="ECO:0000256" key="3">
    <source>
        <dbReference type="ARBA" id="ARBA00022485"/>
    </source>
</evidence>
<evidence type="ECO:0000256" key="5">
    <source>
        <dbReference type="ARBA" id="ARBA00022723"/>
    </source>
</evidence>
<comment type="similarity">
    <text evidence="2">Belongs to the prokaryotic molybdopterin-containing oxidoreductase family.</text>
</comment>
<accession>A0A0F9GKK7</accession>
<evidence type="ECO:0008006" key="11">
    <source>
        <dbReference type="Google" id="ProtNLM"/>
    </source>
</evidence>
<comment type="cofactor">
    <cofactor evidence="1">
        <name>Mo-bis(molybdopterin guanine dinucleotide)</name>
        <dbReference type="ChEBI" id="CHEBI:60539"/>
    </cofactor>
</comment>
<dbReference type="InterPro" id="IPR006655">
    <property type="entry name" value="Mopterin_OxRdtase_prok_CS"/>
</dbReference>
<dbReference type="GO" id="GO:0016491">
    <property type="term" value="F:oxidoreductase activity"/>
    <property type="evidence" value="ECO:0007669"/>
    <property type="project" value="UniProtKB-KW"/>
</dbReference>
<evidence type="ECO:0000259" key="8">
    <source>
        <dbReference type="Pfam" id="PF00384"/>
    </source>
</evidence>
<sequence>AGINHVYDPDRILYPMKRVGKRGSGKWKRVSWDAALNELVGKIKPLRDAGTPELFGYHYGRAKASASKIVSMFLGAYGTKTIGNHTSICEGGKWSSQELTWGGHFDNWDIDNTNFMLNFGSNILETHTNHIPVAHRISRAQVDRGVRLVTFDVRLSNTAAKSDEWIPIKPGTDQAVILAMCNVILNKGWYKGEGEKFMKFVKATKNHADSVKTKIAALKKHCSKYTPKWAEGVSGVSASKIEALAKEFAHAKPACLITYRGAIAHYNGNETERAAQMLASITGNVDNPGGRCKAVGAGWKHPKGPKAPKSKGLNINDGFPKGHPGHASFPTHHMSHQTLKMIKDGRNGRPDVYLWYCYTPAYANGDVQENIDILKDEKLLPYTVAVDPFYGDSSVYADLILPDATYLERWDWEDMVDPNQIGEWSIRQPMVKPLGEARDFADVCCELADRMGFPLGVSSKKEFVQKSCDMTPGVKEAGGFDYMVKHGVWNGGNAPNFHRYKKEVKDVSGATYDEETGVYWKAKDASKGYTNTKKSYKNYVGQKIGNKVYQVFKPDAVNKSGYMELYSILMEKAGWPPMPTYMQAPEHKSMGSKDLILTTFKVSVMTHSRTANCKWLTEIYNENSAWINPKTAKARGIKTGDKVKITSDVGSFEIKALVTDKIVPDTVAVSHHMG</sequence>
<dbReference type="Pfam" id="PF01568">
    <property type="entry name" value="Molydop_binding"/>
    <property type="match status" value="1"/>
</dbReference>
<gene>
    <name evidence="10" type="ORF">LCGC14_2109990</name>
</gene>
<keyword evidence="5" id="KW-0479">Metal-binding</keyword>
<dbReference type="Gene3D" id="2.40.40.20">
    <property type="match status" value="1"/>
</dbReference>
<dbReference type="EMBL" id="LAZR01026053">
    <property type="protein sequence ID" value="KKL69930.1"/>
    <property type="molecule type" value="Genomic_DNA"/>
</dbReference>
<keyword evidence="7" id="KW-0560">Oxidoreductase</keyword>
<keyword evidence="6" id="KW-0732">Signal</keyword>
<dbReference type="SUPFAM" id="SSF50692">
    <property type="entry name" value="ADC-like"/>
    <property type="match status" value="1"/>
</dbReference>
<dbReference type="InterPro" id="IPR006656">
    <property type="entry name" value="Mopterin_OxRdtase"/>
</dbReference>
<organism evidence="10">
    <name type="scientific">marine sediment metagenome</name>
    <dbReference type="NCBI Taxonomy" id="412755"/>
    <lineage>
        <taxon>unclassified sequences</taxon>
        <taxon>metagenomes</taxon>
        <taxon>ecological metagenomes</taxon>
    </lineage>
</organism>
<comment type="caution">
    <text evidence="10">The sequence shown here is derived from an EMBL/GenBank/DDBJ whole genome shotgun (WGS) entry which is preliminary data.</text>
</comment>
<dbReference type="Gene3D" id="3.40.228.10">
    <property type="entry name" value="Dimethylsulfoxide Reductase, domain 2"/>
    <property type="match status" value="1"/>
</dbReference>
<keyword evidence="4" id="KW-0500">Molybdenum</keyword>
<evidence type="ECO:0000256" key="2">
    <source>
        <dbReference type="ARBA" id="ARBA00010312"/>
    </source>
</evidence>
<evidence type="ECO:0000256" key="7">
    <source>
        <dbReference type="ARBA" id="ARBA00023002"/>
    </source>
</evidence>
<reference evidence="10" key="1">
    <citation type="journal article" date="2015" name="Nature">
        <title>Complex archaea that bridge the gap between prokaryotes and eukaryotes.</title>
        <authorList>
            <person name="Spang A."/>
            <person name="Saw J.H."/>
            <person name="Jorgensen S.L."/>
            <person name="Zaremba-Niedzwiedzka K."/>
            <person name="Martijn J."/>
            <person name="Lind A.E."/>
            <person name="van Eijk R."/>
            <person name="Schleper C."/>
            <person name="Guy L."/>
            <person name="Ettema T.J."/>
        </authorList>
    </citation>
    <scope>NUCLEOTIDE SEQUENCE</scope>
</reference>
<evidence type="ECO:0000256" key="4">
    <source>
        <dbReference type="ARBA" id="ARBA00022505"/>
    </source>
</evidence>
<dbReference type="Gene3D" id="3.30.2070.10">
    <property type="entry name" value="Formate dehydrogenase/DMSO reductase"/>
    <property type="match status" value="1"/>
</dbReference>
<dbReference type="GO" id="GO:0043546">
    <property type="term" value="F:molybdopterin cofactor binding"/>
    <property type="evidence" value="ECO:0007669"/>
    <property type="project" value="InterPro"/>
</dbReference>
<keyword evidence="3" id="KW-0408">Iron</keyword>
<keyword evidence="3" id="KW-0004">4Fe-4S</keyword>
<dbReference type="Pfam" id="PF00384">
    <property type="entry name" value="Molybdopterin"/>
    <property type="match status" value="1"/>
</dbReference>
<feature type="non-terminal residue" evidence="10">
    <location>
        <position position="674"/>
    </location>
</feature>
<name>A0A0F9GKK7_9ZZZZ</name>
<dbReference type="GO" id="GO:0046872">
    <property type="term" value="F:metal ion binding"/>
    <property type="evidence" value="ECO:0007669"/>
    <property type="project" value="UniProtKB-KW"/>
</dbReference>
<dbReference type="InterPro" id="IPR050612">
    <property type="entry name" value="Prok_Mopterin_Oxidored"/>
</dbReference>
<evidence type="ECO:0000313" key="10">
    <source>
        <dbReference type="EMBL" id="KKL69930.1"/>
    </source>
</evidence>
<feature type="non-terminal residue" evidence="10">
    <location>
        <position position="1"/>
    </location>
</feature>
<dbReference type="SUPFAM" id="SSF53706">
    <property type="entry name" value="Formate dehydrogenase/DMSO reductase, domains 1-3"/>
    <property type="match status" value="1"/>
</dbReference>
<dbReference type="InterPro" id="IPR006657">
    <property type="entry name" value="MoPterin_dinucl-bd_dom"/>
</dbReference>
<dbReference type="PANTHER" id="PTHR43742">
    <property type="entry name" value="TRIMETHYLAMINE-N-OXIDE REDUCTASE"/>
    <property type="match status" value="1"/>
</dbReference>